<dbReference type="Gene3D" id="1.10.287.470">
    <property type="entry name" value="Helix hairpin bin"/>
    <property type="match status" value="2"/>
</dbReference>
<keyword evidence="5" id="KW-1185">Reference proteome</keyword>
<organism evidence="4 5">
    <name type="scientific">Paraburkholderia silviterrae</name>
    <dbReference type="NCBI Taxonomy" id="2528715"/>
    <lineage>
        <taxon>Bacteria</taxon>
        <taxon>Pseudomonadati</taxon>
        <taxon>Pseudomonadota</taxon>
        <taxon>Betaproteobacteria</taxon>
        <taxon>Burkholderiales</taxon>
        <taxon>Burkholderiaceae</taxon>
        <taxon>Paraburkholderia</taxon>
    </lineage>
</organism>
<proteinExistence type="predicted"/>
<dbReference type="AlphaFoldDB" id="A0A4R5LYY1"/>
<dbReference type="PANTHER" id="PTHR30367:SF1">
    <property type="entry name" value="MULTIDRUG RESISTANCE PROTEIN MDTN"/>
    <property type="match status" value="1"/>
</dbReference>
<evidence type="ECO:0000259" key="3">
    <source>
        <dbReference type="Pfam" id="PF25963"/>
    </source>
</evidence>
<keyword evidence="1" id="KW-1133">Transmembrane helix</keyword>
<dbReference type="NCBIfam" id="NF007785">
    <property type="entry name" value="PRK10476.1"/>
    <property type="match status" value="1"/>
</dbReference>
<evidence type="ECO:0000313" key="5">
    <source>
        <dbReference type="Proteomes" id="UP000295722"/>
    </source>
</evidence>
<dbReference type="RefSeq" id="WP_133199694.1">
    <property type="nucleotide sequence ID" value="NZ_JBHUCW010000010.1"/>
</dbReference>
<dbReference type="GO" id="GO:0055085">
    <property type="term" value="P:transmembrane transport"/>
    <property type="evidence" value="ECO:0007669"/>
    <property type="project" value="InterPro"/>
</dbReference>
<dbReference type="InterPro" id="IPR050393">
    <property type="entry name" value="MFP_Efflux_Pump"/>
</dbReference>
<reference evidence="4 5" key="1">
    <citation type="submission" date="2019-03" db="EMBL/GenBank/DDBJ databases">
        <title>Paraburkholderia sp. 4M-K11, isolated from subtropical forest soil.</title>
        <authorList>
            <person name="Gao Z.-H."/>
            <person name="Qiu L.-H."/>
        </authorList>
    </citation>
    <scope>NUCLEOTIDE SEQUENCE [LARGE SCALE GENOMIC DNA]</scope>
    <source>
        <strain evidence="4 5">4M-K11</strain>
    </source>
</reference>
<evidence type="ECO:0000259" key="2">
    <source>
        <dbReference type="Pfam" id="PF25917"/>
    </source>
</evidence>
<evidence type="ECO:0000256" key="1">
    <source>
        <dbReference type="SAM" id="Phobius"/>
    </source>
</evidence>
<dbReference type="Gene3D" id="2.40.30.170">
    <property type="match status" value="1"/>
</dbReference>
<dbReference type="InterPro" id="IPR058634">
    <property type="entry name" value="AaeA-lik-b-barrel"/>
</dbReference>
<dbReference type="SUPFAM" id="SSF111369">
    <property type="entry name" value="HlyD-like secretion proteins"/>
    <property type="match status" value="2"/>
</dbReference>
<dbReference type="Proteomes" id="UP000295722">
    <property type="component" value="Unassembled WGS sequence"/>
</dbReference>
<accession>A0A4R5LYY1</accession>
<evidence type="ECO:0000313" key="4">
    <source>
        <dbReference type="EMBL" id="TDG17751.1"/>
    </source>
</evidence>
<dbReference type="Gene3D" id="2.40.50.100">
    <property type="match status" value="1"/>
</dbReference>
<dbReference type="Pfam" id="PF25917">
    <property type="entry name" value="BSH_RND"/>
    <property type="match status" value="1"/>
</dbReference>
<dbReference type="EMBL" id="SMRP01000039">
    <property type="protein sequence ID" value="TDG17751.1"/>
    <property type="molecule type" value="Genomic_DNA"/>
</dbReference>
<dbReference type="InterPro" id="IPR058625">
    <property type="entry name" value="MdtA-like_BSH"/>
</dbReference>
<sequence>MASRPNKISSKVAPAVLLLVTLLALVYVLWRIDTSPRTDDAYAYADSIDVVSEVNGRIVNMAVRDNQAVKQGDVLFEVDPRPFDDELARSNAALAALDKQIALMDRTVKAQQYGADSAHAAVERARAAAAQSAQTLKRTEPLLAKGFVSAEDVDRARTAQRAAAAELEAARLQAQQATAAVTGVDALVAQRDVVRAEIALAQYRKDMATVRAPFDGRVVSLKTTAGQFASPLKPVFTLIDTRNWYVVANFRETELKSIRAGTPSKVYLMSDTSQMFDGRVDSIGFGVLPDDGGLVLEGLPRVQRSLNWVRVAQRFPVKIRVDHPNPELFRLGASAVVKLEPGAAKPAH</sequence>
<gene>
    <name evidence="4" type="primary">mdtN</name>
    <name evidence="4" type="ORF">EYW47_36655</name>
</gene>
<keyword evidence="1" id="KW-0812">Transmembrane</keyword>
<protein>
    <submittedName>
        <fullName evidence="4">Multidrug transporter subunit MdtN</fullName>
    </submittedName>
</protein>
<feature type="domain" description="Multidrug resistance protein MdtA-like barrel-sandwich hybrid" evidence="2">
    <location>
        <begin position="48"/>
        <end position="231"/>
    </location>
</feature>
<dbReference type="Pfam" id="PF25963">
    <property type="entry name" value="Beta-barrel_AAEA"/>
    <property type="match status" value="1"/>
</dbReference>
<feature type="domain" description="p-hydroxybenzoic acid efflux pump subunit AaeA-like beta-barrel" evidence="3">
    <location>
        <begin position="244"/>
        <end position="338"/>
    </location>
</feature>
<dbReference type="PANTHER" id="PTHR30367">
    <property type="entry name" value="P-HYDROXYBENZOIC ACID EFFLUX PUMP SUBUNIT AAEA-RELATED"/>
    <property type="match status" value="1"/>
</dbReference>
<keyword evidence="1" id="KW-0472">Membrane</keyword>
<name>A0A4R5LYY1_9BURK</name>
<feature type="transmembrane region" description="Helical" evidence="1">
    <location>
        <begin position="12"/>
        <end position="30"/>
    </location>
</feature>
<comment type="caution">
    <text evidence="4">The sequence shown here is derived from an EMBL/GenBank/DDBJ whole genome shotgun (WGS) entry which is preliminary data.</text>
</comment>
<dbReference type="OrthoDB" id="286173at2"/>